<dbReference type="KEGG" id="amus:LMH87_005928"/>
<feature type="signal peptide" evidence="2">
    <location>
        <begin position="1"/>
        <end position="19"/>
    </location>
</feature>
<feature type="transmembrane region" description="Helical" evidence="1">
    <location>
        <begin position="217"/>
        <end position="236"/>
    </location>
</feature>
<protein>
    <submittedName>
        <fullName evidence="3">Uncharacterized protein</fullName>
    </submittedName>
</protein>
<dbReference type="EMBL" id="JAJHUN010000001">
    <property type="protein sequence ID" value="KAJ4164247.1"/>
    <property type="molecule type" value="Genomic_DNA"/>
</dbReference>
<gene>
    <name evidence="3" type="ORF">LMH87_005928</name>
</gene>
<evidence type="ECO:0000313" key="4">
    <source>
        <dbReference type="Proteomes" id="UP001144673"/>
    </source>
</evidence>
<feature type="transmembrane region" description="Helical" evidence="1">
    <location>
        <begin position="290"/>
        <end position="308"/>
    </location>
</feature>
<accession>A0A9W8QPW6</accession>
<keyword evidence="4" id="KW-1185">Reference proteome</keyword>
<dbReference type="AlphaFoldDB" id="A0A9W8QPW6"/>
<evidence type="ECO:0000256" key="1">
    <source>
        <dbReference type="SAM" id="Phobius"/>
    </source>
</evidence>
<organism evidence="3 4">
    <name type="scientific">Akanthomyces muscarius</name>
    <name type="common">Entomopathogenic fungus</name>
    <name type="synonym">Lecanicillium muscarium</name>
    <dbReference type="NCBI Taxonomy" id="2231603"/>
    <lineage>
        <taxon>Eukaryota</taxon>
        <taxon>Fungi</taxon>
        <taxon>Dikarya</taxon>
        <taxon>Ascomycota</taxon>
        <taxon>Pezizomycotina</taxon>
        <taxon>Sordariomycetes</taxon>
        <taxon>Hypocreomycetidae</taxon>
        <taxon>Hypocreales</taxon>
        <taxon>Cordycipitaceae</taxon>
        <taxon>Akanthomyces</taxon>
    </lineage>
</organism>
<keyword evidence="2" id="KW-0732">Signal</keyword>
<evidence type="ECO:0000313" key="3">
    <source>
        <dbReference type="EMBL" id="KAJ4164247.1"/>
    </source>
</evidence>
<dbReference type="GeneID" id="80893087"/>
<reference evidence="3" key="1">
    <citation type="journal article" date="2023" name="Access Microbiol">
        <title>De-novo genome assembly for Akanthomyces muscarius, a biocontrol agent of insect agricultural pests.</title>
        <authorList>
            <person name="Erdos Z."/>
            <person name="Studholme D.J."/>
            <person name="Raymond B."/>
            <person name="Sharma M."/>
        </authorList>
    </citation>
    <scope>NUCLEOTIDE SEQUENCE</scope>
    <source>
        <strain evidence="3">Ve6</strain>
    </source>
</reference>
<name>A0A9W8QPW6_AKAMU</name>
<sequence>MMWLAAFAVGLWASPAAAAAQATHSTALYQQFFPAWDEMLKGYLEHDCQQQITDYRNASFNNTHISYAVFGCLLEQFPEYRKAELSAAAVVLGLAPTILQMVSPTPVDTAMVSLRRPILALLLSLASPATVFSEAVKYADVIDALSKPLSRQSRRSFPYTAGRLLGGGGTRNYMSSLVSGIQYTLALAAVANSAYRTYQLCVWTVCSFSPITVFLPALWHGTVVLLHLGGWIALRLNLQRTDGVKKAGQGTEEHHWQGMTDGWGSRVKSLFKNETTPSAFAKKLPAESRVAGPAPFFSAVIAALYAGVPVHVLYGTLVLSSLTFISAFDSISVVAFYAISTIVSKAIVYFECAGIQAVACQTLDAANEGDEMNGYSAL</sequence>
<feature type="chain" id="PRO_5040963491" evidence="2">
    <location>
        <begin position="20"/>
        <end position="378"/>
    </location>
</feature>
<keyword evidence="1" id="KW-1133">Transmembrane helix</keyword>
<evidence type="ECO:0000256" key="2">
    <source>
        <dbReference type="SAM" id="SignalP"/>
    </source>
</evidence>
<keyword evidence="1" id="KW-0472">Membrane</keyword>
<keyword evidence="1" id="KW-0812">Transmembrane</keyword>
<proteinExistence type="predicted"/>
<dbReference type="RefSeq" id="XP_056059162.1">
    <property type="nucleotide sequence ID" value="XM_056203735.1"/>
</dbReference>
<dbReference type="Proteomes" id="UP001144673">
    <property type="component" value="Chromosome 1"/>
</dbReference>
<comment type="caution">
    <text evidence="3">The sequence shown here is derived from an EMBL/GenBank/DDBJ whole genome shotgun (WGS) entry which is preliminary data.</text>
</comment>